<proteinExistence type="predicted"/>
<organism evidence="1 2">
    <name type="scientific">Thalictrum thalictroides</name>
    <name type="common">Rue-anemone</name>
    <name type="synonym">Anemone thalictroides</name>
    <dbReference type="NCBI Taxonomy" id="46969"/>
    <lineage>
        <taxon>Eukaryota</taxon>
        <taxon>Viridiplantae</taxon>
        <taxon>Streptophyta</taxon>
        <taxon>Embryophyta</taxon>
        <taxon>Tracheophyta</taxon>
        <taxon>Spermatophyta</taxon>
        <taxon>Magnoliopsida</taxon>
        <taxon>Ranunculales</taxon>
        <taxon>Ranunculaceae</taxon>
        <taxon>Thalictroideae</taxon>
        <taxon>Thalictrum</taxon>
    </lineage>
</organism>
<gene>
    <name evidence="1" type="ORF">FRX31_033887</name>
</gene>
<comment type="caution">
    <text evidence="1">The sequence shown here is derived from an EMBL/GenBank/DDBJ whole genome shotgun (WGS) entry which is preliminary data.</text>
</comment>
<keyword evidence="2" id="KW-1185">Reference proteome</keyword>
<name>A0A7J6UV92_THATH</name>
<reference evidence="1 2" key="1">
    <citation type="submission" date="2020-06" db="EMBL/GenBank/DDBJ databases">
        <title>Transcriptomic and genomic resources for Thalictrum thalictroides and T. hernandezii: Facilitating candidate gene discovery in an emerging model plant lineage.</title>
        <authorList>
            <person name="Arias T."/>
            <person name="Riano-Pachon D.M."/>
            <person name="Di Stilio V.S."/>
        </authorList>
    </citation>
    <scope>NUCLEOTIDE SEQUENCE [LARGE SCALE GENOMIC DNA]</scope>
    <source>
        <strain evidence="2">cv. WT478/WT964</strain>
        <tissue evidence="1">Leaves</tissue>
    </source>
</reference>
<evidence type="ECO:0000313" key="1">
    <source>
        <dbReference type="EMBL" id="KAF5176524.1"/>
    </source>
</evidence>
<dbReference type="EMBL" id="JABWDY010042637">
    <property type="protein sequence ID" value="KAF5176524.1"/>
    <property type="molecule type" value="Genomic_DNA"/>
</dbReference>
<dbReference type="AlphaFoldDB" id="A0A7J6UV92"/>
<dbReference type="Proteomes" id="UP000554482">
    <property type="component" value="Unassembled WGS sequence"/>
</dbReference>
<evidence type="ECO:0000313" key="2">
    <source>
        <dbReference type="Proteomes" id="UP000554482"/>
    </source>
</evidence>
<protein>
    <submittedName>
        <fullName evidence="1">Uncharacterized protein</fullName>
    </submittedName>
</protein>
<sequence length="246" mass="28451">MPSGRTSRLHSRRSRRISFERFAKLIKSFEEVGLSSYVSTRRRSTRSRRTNFSSLLPIDEQRKHSFLHEVEVYEHVQNLTETMIQSACRKTLMVAFSSENMVASTSYTGSREVALSSYVNTRRCSTRSRRTNFSSLLIIDEQIRYSLLHEVEVFEHVQNLTETMIESASRKTLMVAFSSENMVASTSYIGSIANEPQRRLLLNQPLAPSMKKVSETLTRNARRKKYRAMLPSEQKHAIMELDSGRR</sequence>
<accession>A0A7J6UV92</accession>